<evidence type="ECO:0000256" key="1">
    <source>
        <dbReference type="SAM" id="MobiDB-lite"/>
    </source>
</evidence>
<sequence>MNGRKYIPGLDGYDNGESPTLSVWDEWDREEIDTTEDEADQ</sequence>
<reference evidence="2" key="1">
    <citation type="submission" date="2020-07" db="EMBL/GenBank/DDBJ databases">
        <title>Complete genome sequence of Streptomyces phage Shaeky.</title>
        <authorList>
            <person name="Shodrock S.L."/>
            <person name="Higbee T."/>
            <person name="Clark J.D."/>
            <person name="Hernandez I."/>
            <person name="Liu M."/>
            <person name="Burrowes B."/>
        </authorList>
    </citation>
    <scope>NUCLEOTIDE SEQUENCE</scope>
</reference>
<evidence type="ECO:0000313" key="3">
    <source>
        <dbReference type="Proteomes" id="UP000663581"/>
    </source>
</evidence>
<proteinExistence type="predicted"/>
<organism evidence="2 3">
    <name type="scientific">Streptomyces phage Shaeky</name>
    <dbReference type="NCBI Taxonomy" id="2767586"/>
    <lineage>
        <taxon>Viruses</taxon>
        <taxon>Duplodnaviria</taxon>
        <taxon>Heunggongvirae</taxon>
        <taxon>Uroviricota</taxon>
        <taxon>Caudoviricetes</taxon>
        <taxon>Colingsworthviridae</taxon>
        <taxon>Shaekyvirus</taxon>
        <taxon>Shaekyvirus shaeky</taxon>
    </lineage>
</organism>
<dbReference type="EMBL" id="MT701595">
    <property type="protein sequence ID" value="QPB09725.1"/>
    <property type="molecule type" value="Genomic_DNA"/>
</dbReference>
<feature type="region of interest" description="Disordered" evidence="1">
    <location>
        <begin position="1"/>
        <end position="41"/>
    </location>
</feature>
<protein>
    <submittedName>
        <fullName evidence="2">Uncharacterized protein</fullName>
    </submittedName>
</protein>
<evidence type="ECO:0000313" key="2">
    <source>
        <dbReference type="EMBL" id="QPB09725.1"/>
    </source>
</evidence>
<keyword evidence="3" id="KW-1185">Reference proteome</keyword>
<accession>A0A873WNT7</accession>
<gene>
    <name evidence="2" type="ORF">CPT_Shaeky_038</name>
</gene>
<feature type="compositionally biased region" description="Acidic residues" evidence="1">
    <location>
        <begin position="25"/>
        <end position="41"/>
    </location>
</feature>
<name>A0A873WNT7_9CAUD</name>
<dbReference type="Proteomes" id="UP000663581">
    <property type="component" value="Segment"/>
</dbReference>